<feature type="transmembrane region" description="Helical" evidence="8">
    <location>
        <begin position="528"/>
        <end position="547"/>
    </location>
</feature>
<feature type="transmembrane region" description="Helical" evidence="8">
    <location>
        <begin position="279"/>
        <end position="297"/>
    </location>
</feature>
<keyword evidence="11" id="KW-1185">Reference proteome</keyword>
<evidence type="ECO:0000256" key="4">
    <source>
        <dbReference type="ARBA" id="ARBA00022692"/>
    </source>
</evidence>
<feature type="transmembrane region" description="Helical" evidence="8">
    <location>
        <begin position="130"/>
        <end position="151"/>
    </location>
</feature>
<keyword evidence="4 8" id="KW-0812">Transmembrane</keyword>
<dbReference type="GO" id="GO:0005774">
    <property type="term" value="C:vacuolar membrane"/>
    <property type="evidence" value="ECO:0007669"/>
    <property type="project" value="UniProtKB-SubCell"/>
</dbReference>
<name>A0AAX4JVR4_9TREE</name>
<feature type="transmembrane region" description="Helical" evidence="8">
    <location>
        <begin position="163"/>
        <end position="182"/>
    </location>
</feature>
<evidence type="ECO:0000256" key="5">
    <source>
        <dbReference type="ARBA" id="ARBA00022989"/>
    </source>
</evidence>
<evidence type="ECO:0000256" key="8">
    <source>
        <dbReference type="RuleBase" id="RU363073"/>
    </source>
</evidence>
<dbReference type="GO" id="GO:0006914">
    <property type="term" value="P:autophagy"/>
    <property type="evidence" value="ECO:0007669"/>
    <property type="project" value="UniProtKB-KW"/>
</dbReference>
<evidence type="ECO:0000256" key="7">
    <source>
        <dbReference type="ARBA" id="ARBA00023136"/>
    </source>
</evidence>
<feature type="transmembrane region" description="Helical" evidence="8">
    <location>
        <begin position="188"/>
        <end position="208"/>
    </location>
</feature>
<dbReference type="GeneID" id="91095110"/>
<evidence type="ECO:0000313" key="11">
    <source>
        <dbReference type="Proteomes" id="UP001355207"/>
    </source>
</evidence>
<dbReference type="PANTHER" id="PTHR23519">
    <property type="entry name" value="AUTOPHAGY-RELATED PROTEIN 22"/>
    <property type="match status" value="1"/>
</dbReference>
<evidence type="ECO:0000313" key="10">
    <source>
        <dbReference type="EMBL" id="WWC89516.1"/>
    </source>
</evidence>
<keyword evidence="7 8" id="KW-0472">Membrane</keyword>
<accession>A0AAX4JVR4</accession>
<feature type="transmembrane region" description="Helical" evidence="8">
    <location>
        <begin position="498"/>
        <end position="516"/>
    </location>
</feature>
<keyword evidence="3 8" id="KW-0813">Transport</keyword>
<proteinExistence type="inferred from homology"/>
<dbReference type="InterPro" id="IPR036259">
    <property type="entry name" value="MFS_trans_sf"/>
</dbReference>
<reference evidence="10 11" key="1">
    <citation type="submission" date="2024-01" db="EMBL/GenBank/DDBJ databases">
        <title>Comparative genomics of Cryptococcus and Kwoniella reveals pathogenesis evolution and contrasting modes of karyotype evolution via chromosome fusion or intercentromeric recombination.</title>
        <authorList>
            <person name="Coelho M.A."/>
            <person name="David-Palma M."/>
            <person name="Shea T."/>
            <person name="Bowers K."/>
            <person name="McGinley-Smith S."/>
            <person name="Mohammad A.W."/>
            <person name="Gnirke A."/>
            <person name="Yurkov A.M."/>
            <person name="Nowrousian M."/>
            <person name="Sun S."/>
            <person name="Cuomo C.A."/>
            <person name="Heitman J."/>
        </authorList>
    </citation>
    <scope>NUCLEOTIDE SEQUENCE [LARGE SCALE GENOMIC DNA]</scope>
    <source>
        <strain evidence="10 11">CBS 6074</strain>
    </source>
</reference>
<feature type="transmembrane region" description="Helical" evidence="8">
    <location>
        <begin position="464"/>
        <end position="486"/>
    </location>
</feature>
<comment type="function">
    <text evidence="8">Vacuolar effluxer which mediate the efflux of amino acids resulting from autophagic degradation. The release of autophagic amino acids allows the maintenance of protein synthesis and viability during nitrogen starvation.</text>
</comment>
<dbReference type="GO" id="GO:0032974">
    <property type="term" value="P:amino acid transmembrane export from vacuole"/>
    <property type="evidence" value="ECO:0007669"/>
    <property type="project" value="TreeGrafter"/>
</dbReference>
<evidence type="ECO:0000256" key="6">
    <source>
        <dbReference type="ARBA" id="ARBA00023006"/>
    </source>
</evidence>
<sequence>MTGDHPNHSIMPELAINGMNNLGTEQDSGKDVKLDQSIPAQSHTNQHHTSIAPDVSPKEIRTYNLAFSATCLGIGTVFGSASTYMTYQIQQIAYLTVGHNPGMPPGSGCLSLELPCRVPFGPHDVNLTSLFLFLNAIIFGVSGALTLLICGWGDYLPFKREQYISFTVLYGVLALPVAGLTTYTKSNYTALIGLYTSFGIIGFMAGAWQNIFVPYTMHIAAPVSKVHEQENQQDQTDLEFGQNSHTIPTTEELDEEESRQLRSLREKEGVKISASGNNALNIGMTIFYLITIGLSYANAQSSLYAGLYMSTAAGGICISLALSAWRFLPDPKQTKSSEGASWLYIPLRTFLDLWQGMWKYPEAFKFLLAWTIYNDSLFAFSAVTGNLFNLIIRPSLVEFTCYSLAGTATSIIGSTAFYILFPRLKYTLRQWAIVFYSIPTIVCLWCMFGLNSNSPIGFKDRVEFYIGQILINLSTAILNCLFRVLFSELFPNGSEIKYFGFQLVLSLGTVWIPQVVDGPIVDKTNNQRLPSIVAFIFFLVAVFLTWWTDDKKGIKTALVASRACQK</sequence>
<feature type="transmembrane region" description="Helical" evidence="8">
    <location>
        <begin position="433"/>
        <end position="452"/>
    </location>
</feature>
<gene>
    <name evidence="10" type="ORF">L201_004440</name>
</gene>
<feature type="transmembrane region" description="Helical" evidence="8">
    <location>
        <begin position="303"/>
        <end position="325"/>
    </location>
</feature>
<evidence type="ECO:0000256" key="3">
    <source>
        <dbReference type="ARBA" id="ARBA00022448"/>
    </source>
</evidence>
<evidence type="ECO:0000256" key="2">
    <source>
        <dbReference type="ARBA" id="ARBA00006978"/>
    </source>
</evidence>
<dbReference type="PANTHER" id="PTHR23519:SF2">
    <property type="entry name" value="AUTOPHAGY-RELATED PROTEIN 22"/>
    <property type="match status" value="1"/>
</dbReference>
<dbReference type="RefSeq" id="XP_066076279.1">
    <property type="nucleotide sequence ID" value="XM_066220182.1"/>
</dbReference>
<keyword evidence="8" id="KW-0926">Vacuole</keyword>
<dbReference type="EMBL" id="CP144102">
    <property type="protein sequence ID" value="WWC89516.1"/>
    <property type="molecule type" value="Genomic_DNA"/>
</dbReference>
<feature type="transmembrane region" description="Helical" evidence="8">
    <location>
        <begin position="404"/>
        <end position="421"/>
    </location>
</feature>
<organism evidence="10 11">
    <name type="scientific">Kwoniella dendrophila CBS 6074</name>
    <dbReference type="NCBI Taxonomy" id="1295534"/>
    <lineage>
        <taxon>Eukaryota</taxon>
        <taxon>Fungi</taxon>
        <taxon>Dikarya</taxon>
        <taxon>Basidiomycota</taxon>
        <taxon>Agaricomycotina</taxon>
        <taxon>Tremellomycetes</taxon>
        <taxon>Tremellales</taxon>
        <taxon>Cryptococcaceae</taxon>
        <taxon>Kwoniella</taxon>
    </lineage>
</organism>
<protein>
    <recommendedName>
        <fullName evidence="8">Autophagy-related protein</fullName>
    </recommendedName>
</protein>
<keyword evidence="6 8" id="KW-0072">Autophagy</keyword>
<keyword evidence="8" id="KW-0029">Amino-acid transport</keyword>
<comment type="subcellular location">
    <subcellularLocation>
        <location evidence="1 8">Vacuole membrane</location>
        <topology evidence="1 8">Multi-pass membrane protein</topology>
    </subcellularLocation>
</comment>
<keyword evidence="5 8" id="KW-1133">Transmembrane helix</keyword>
<feature type="region of interest" description="Disordered" evidence="9">
    <location>
        <begin position="231"/>
        <end position="257"/>
    </location>
</feature>
<dbReference type="Pfam" id="PF11700">
    <property type="entry name" value="ATG22"/>
    <property type="match status" value="1"/>
</dbReference>
<evidence type="ECO:0000256" key="9">
    <source>
        <dbReference type="SAM" id="MobiDB-lite"/>
    </source>
</evidence>
<dbReference type="InterPro" id="IPR050495">
    <property type="entry name" value="ATG22/LtaA_families"/>
</dbReference>
<feature type="transmembrane region" description="Helical" evidence="8">
    <location>
        <begin position="367"/>
        <end position="392"/>
    </location>
</feature>
<evidence type="ECO:0000256" key="1">
    <source>
        <dbReference type="ARBA" id="ARBA00004128"/>
    </source>
</evidence>
<dbReference type="Proteomes" id="UP001355207">
    <property type="component" value="Chromosome 5"/>
</dbReference>
<comment type="similarity">
    <text evidence="2 8">Belongs to the ATG22 family.</text>
</comment>
<dbReference type="AlphaFoldDB" id="A0AAX4JVR4"/>
<dbReference type="InterPro" id="IPR024671">
    <property type="entry name" value="Atg22-like"/>
</dbReference>
<feature type="transmembrane region" description="Helical" evidence="8">
    <location>
        <begin position="65"/>
        <end position="87"/>
    </location>
</feature>
<dbReference type="SUPFAM" id="SSF103473">
    <property type="entry name" value="MFS general substrate transporter"/>
    <property type="match status" value="1"/>
</dbReference>